<keyword evidence="3" id="KW-0732">Signal</keyword>
<comment type="caution">
    <text evidence="9">The sequence shown here is derived from an EMBL/GenBank/DDBJ whole genome shotgun (WGS) entry which is preliminary data.</text>
</comment>
<comment type="catalytic activity">
    <reaction evidence="7">
        <text>a beta-lactam + H2O = a substituted beta-amino acid</text>
        <dbReference type="Rhea" id="RHEA:20401"/>
        <dbReference type="ChEBI" id="CHEBI:15377"/>
        <dbReference type="ChEBI" id="CHEBI:35627"/>
        <dbReference type="ChEBI" id="CHEBI:140347"/>
        <dbReference type="EC" id="3.5.2.6"/>
    </reaction>
</comment>
<dbReference type="GO" id="GO:0017001">
    <property type="term" value="P:antibiotic catabolic process"/>
    <property type="evidence" value="ECO:0007669"/>
    <property type="project" value="InterPro"/>
</dbReference>
<dbReference type="Pfam" id="PF00905">
    <property type="entry name" value="Transpeptidase"/>
    <property type="match status" value="1"/>
</dbReference>
<accession>A0A840WJC3</accession>
<feature type="active site" description="Acyl-ester intermediate" evidence="6">
    <location>
        <position position="106"/>
    </location>
</feature>
<evidence type="ECO:0000256" key="2">
    <source>
        <dbReference type="ARBA" id="ARBA00012865"/>
    </source>
</evidence>
<feature type="modified residue" description="N6-carboxylysine" evidence="6">
    <location>
        <position position="109"/>
    </location>
</feature>
<evidence type="ECO:0000313" key="9">
    <source>
        <dbReference type="EMBL" id="MBB5495573.1"/>
    </source>
</evidence>
<dbReference type="InterPro" id="IPR001460">
    <property type="entry name" value="PCN-bd_Tpept"/>
</dbReference>
<keyword evidence="4 7" id="KW-0378">Hydrolase</keyword>
<dbReference type="Proteomes" id="UP000579647">
    <property type="component" value="Unassembled WGS sequence"/>
</dbReference>
<keyword evidence="10" id="KW-1185">Reference proteome</keyword>
<gene>
    <name evidence="9" type="ORF">HNR07_006710</name>
</gene>
<comment type="similarity">
    <text evidence="1 7">Belongs to the class-D beta-lactamase family.</text>
</comment>
<evidence type="ECO:0000259" key="8">
    <source>
        <dbReference type="Pfam" id="PF00905"/>
    </source>
</evidence>
<evidence type="ECO:0000256" key="6">
    <source>
        <dbReference type="PIRSR" id="PIRSR602137-50"/>
    </source>
</evidence>
<keyword evidence="5 7" id="KW-0046">Antibiotic resistance</keyword>
<name>A0A840WJC3_9ACTN</name>
<dbReference type="RefSeq" id="WP_184370634.1">
    <property type="nucleotide sequence ID" value="NZ_BAAAKM010000006.1"/>
</dbReference>
<dbReference type="InterPro" id="IPR012338">
    <property type="entry name" value="Beta-lactam/transpept-like"/>
</dbReference>
<dbReference type="SUPFAM" id="SSF56601">
    <property type="entry name" value="beta-lactamase/transpeptidase-like"/>
    <property type="match status" value="1"/>
</dbReference>
<evidence type="ECO:0000256" key="7">
    <source>
        <dbReference type="RuleBase" id="RU361140"/>
    </source>
</evidence>
<feature type="domain" description="Penicillin-binding protein transpeptidase" evidence="8">
    <location>
        <begin position="98"/>
        <end position="282"/>
    </location>
</feature>
<evidence type="ECO:0000313" key="10">
    <source>
        <dbReference type="Proteomes" id="UP000579647"/>
    </source>
</evidence>
<evidence type="ECO:0000256" key="1">
    <source>
        <dbReference type="ARBA" id="ARBA00007898"/>
    </source>
</evidence>
<dbReference type="EMBL" id="JACHDO010000001">
    <property type="protein sequence ID" value="MBB5495573.1"/>
    <property type="molecule type" value="Genomic_DNA"/>
</dbReference>
<dbReference type="Gene3D" id="3.40.710.10">
    <property type="entry name" value="DD-peptidase/beta-lactamase superfamily"/>
    <property type="match status" value="1"/>
</dbReference>
<evidence type="ECO:0000256" key="5">
    <source>
        <dbReference type="ARBA" id="ARBA00023251"/>
    </source>
</evidence>
<dbReference type="GO" id="GO:0008658">
    <property type="term" value="F:penicillin binding"/>
    <property type="evidence" value="ECO:0007669"/>
    <property type="project" value="InterPro"/>
</dbReference>
<proteinExistence type="inferred from homology"/>
<dbReference type="EC" id="3.5.2.6" evidence="2 7"/>
<dbReference type="InterPro" id="IPR002137">
    <property type="entry name" value="Beta-lactam_class-D_AS"/>
</dbReference>
<sequence length="297" mass="32050">MRTDTERATARPGRAPGLFAVGAAGCAITLLAGAACGGSEEDNGPDQGTVGNPIHLGDVQTVEREDLEAVFAEAGVTGTFVLFDAGDRSAVVVNPEGARERAVPASTFKLPNTLIALQTGEVADVDEVISPEDGEELSLREALPTTDVPVHQEVADRIGHERMSTWVDRFDYGNRQVGEEGEMGRFWLEGPLEISALEQATFVAELARAELPVDVEHQEALRELLKVEEGPDHELFGRTGLGVNVDPVPGWWVGWVEQGEELHTFALRLEVEGEDDAEQRESLGRELLVALEVLPAE</sequence>
<dbReference type="AlphaFoldDB" id="A0A840WJC3"/>
<protein>
    <recommendedName>
        <fullName evidence="2 7">Beta-lactamase</fullName>
        <ecNumber evidence="2 7">3.5.2.6</ecNumber>
    </recommendedName>
</protein>
<dbReference type="PROSITE" id="PS00337">
    <property type="entry name" value="BETA_LACTAMASE_D"/>
    <property type="match status" value="1"/>
</dbReference>
<dbReference type="GO" id="GO:0008800">
    <property type="term" value="F:beta-lactamase activity"/>
    <property type="evidence" value="ECO:0007669"/>
    <property type="project" value="UniProtKB-UniRule"/>
</dbReference>
<dbReference type="GO" id="GO:0046677">
    <property type="term" value="P:response to antibiotic"/>
    <property type="evidence" value="ECO:0007669"/>
    <property type="project" value="UniProtKB-UniRule"/>
</dbReference>
<dbReference type="PROSITE" id="PS51257">
    <property type="entry name" value="PROKAR_LIPOPROTEIN"/>
    <property type="match status" value="1"/>
</dbReference>
<organism evidence="9 10">
    <name type="scientific">Nocardiopsis metallicus</name>
    <dbReference type="NCBI Taxonomy" id="179819"/>
    <lineage>
        <taxon>Bacteria</taxon>
        <taxon>Bacillati</taxon>
        <taxon>Actinomycetota</taxon>
        <taxon>Actinomycetes</taxon>
        <taxon>Streptosporangiales</taxon>
        <taxon>Nocardiopsidaceae</taxon>
        <taxon>Nocardiopsis</taxon>
    </lineage>
</organism>
<reference evidence="9 10" key="1">
    <citation type="submission" date="2020-08" db="EMBL/GenBank/DDBJ databases">
        <title>Sequencing the genomes of 1000 actinobacteria strains.</title>
        <authorList>
            <person name="Klenk H.-P."/>
        </authorList>
    </citation>
    <scope>NUCLEOTIDE SEQUENCE [LARGE SCALE GENOMIC DNA]</scope>
    <source>
        <strain evidence="9 10">DSM 44598</strain>
    </source>
</reference>
<evidence type="ECO:0000256" key="3">
    <source>
        <dbReference type="ARBA" id="ARBA00022729"/>
    </source>
</evidence>
<evidence type="ECO:0000256" key="4">
    <source>
        <dbReference type="ARBA" id="ARBA00022801"/>
    </source>
</evidence>